<accession>A0A931GQQ0</accession>
<dbReference type="InterPro" id="IPR013813">
    <property type="entry name" value="Endoribo_LPSP/chorism_mut-like"/>
</dbReference>
<sequence length="154" mass="15763">MTADERMAAARASGPPAPGERPSIAPAGRLGSLLVSSGQTAVGADGRLIAEGRVGAEIDLAEARRCAWQCTLNVLDAVRADVGGLERIASTVRLTVYVAGVPEFTDQHLVADAATECLLRVLGPEVGRHARAAIGVAALPTGSPVEVEAVFELA</sequence>
<organism evidence="2 3">
    <name type="scientific">Actinomadura viridis</name>
    <dbReference type="NCBI Taxonomy" id="58110"/>
    <lineage>
        <taxon>Bacteria</taxon>
        <taxon>Bacillati</taxon>
        <taxon>Actinomycetota</taxon>
        <taxon>Actinomycetes</taxon>
        <taxon>Streptosporangiales</taxon>
        <taxon>Thermomonosporaceae</taxon>
        <taxon>Actinomadura</taxon>
    </lineage>
</organism>
<feature type="region of interest" description="Disordered" evidence="1">
    <location>
        <begin position="1"/>
        <end position="25"/>
    </location>
</feature>
<dbReference type="RefSeq" id="WP_197011469.1">
    <property type="nucleotide sequence ID" value="NZ_BAABES010000005.1"/>
</dbReference>
<dbReference type="InterPro" id="IPR006175">
    <property type="entry name" value="YjgF/YER057c/UK114"/>
</dbReference>
<dbReference type="EMBL" id="JADOUA010000001">
    <property type="protein sequence ID" value="MBG6088789.1"/>
    <property type="molecule type" value="Genomic_DNA"/>
</dbReference>
<evidence type="ECO:0000313" key="3">
    <source>
        <dbReference type="Proteomes" id="UP000614047"/>
    </source>
</evidence>
<protein>
    <submittedName>
        <fullName evidence="2">Enamine deaminase RidA (YjgF/YER057c/UK114 family)</fullName>
    </submittedName>
</protein>
<evidence type="ECO:0000256" key="1">
    <source>
        <dbReference type="SAM" id="MobiDB-lite"/>
    </source>
</evidence>
<dbReference type="Proteomes" id="UP000614047">
    <property type="component" value="Unassembled WGS sequence"/>
</dbReference>
<dbReference type="PANTHER" id="PTHR43760">
    <property type="entry name" value="ENDORIBONUCLEASE-RELATED"/>
    <property type="match status" value="1"/>
</dbReference>
<dbReference type="AlphaFoldDB" id="A0A931GQQ0"/>
<name>A0A931GQQ0_9ACTN</name>
<dbReference type="Pfam" id="PF01042">
    <property type="entry name" value="Ribonuc_L-PSP"/>
    <property type="match status" value="1"/>
</dbReference>
<reference evidence="2" key="1">
    <citation type="submission" date="2020-11" db="EMBL/GenBank/DDBJ databases">
        <title>Sequencing the genomes of 1000 actinobacteria strains.</title>
        <authorList>
            <person name="Klenk H.-P."/>
        </authorList>
    </citation>
    <scope>NUCLEOTIDE SEQUENCE</scope>
    <source>
        <strain evidence="2">DSM 43175</strain>
    </source>
</reference>
<keyword evidence="3" id="KW-1185">Reference proteome</keyword>
<dbReference type="PANTHER" id="PTHR43760:SF1">
    <property type="entry name" value="ENDORIBONUCLEASE L-PSP_CHORISMATE MUTASE-LIKE DOMAIN-CONTAINING PROTEIN"/>
    <property type="match status" value="1"/>
</dbReference>
<gene>
    <name evidence="2" type="ORF">IW256_002902</name>
</gene>
<dbReference type="InterPro" id="IPR035959">
    <property type="entry name" value="RutC-like_sf"/>
</dbReference>
<dbReference type="SUPFAM" id="SSF55298">
    <property type="entry name" value="YjgF-like"/>
    <property type="match status" value="1"/>
</dbReference>
<evidence type="ECO:0000313" key="2">
    <source>
        <dbReference type="EMBL" id="MBG6088789.1"/>
    </source>
</evidence>
<dbReference type="Gene3D" id="3.30.1330.40">
    <property type="entry name" value="RutC-like"/>
    <property type="match status" value="1"/>
</dbReference>
<proteinExistence type="predicted"/>
<dbReference type="CDD" id="cd02199">
    <property type="entry name" value="YjgF_YER057c_UK114_like_1"/>
    <property type="match status" value="1"/>
</dbReference>
<comment type="caution">
    <text evidence="2">The sequence shown here is derived from an EMBL/GenBank/DDBJ whole genome shotgun (WGS) entry which is preliminary data.</text>
</comment>